<comment type="caution">
    <text evidence="1">The sequence shown here is derived from an EMBL/GenBank/DDBJ whole genome shotgun (WGS) entry which is preliminary data.</text>
</comment>
<proteinExistence type="predicted"/>
<organism evidence="1 2">
    <name type="scientific">Brachionus plicatilis</name>
    <name type="common">Marine rotifer</name>
    <name type="synonym">Brachionus muelleri</name>
    <dbReference type="NCBI Taxonomy" id="10195"/>
    <lineage>
        <taxon>Eukaryota</taxon>
        <taxon>Metazoa</taxon>
        <taxon>Spiralia</taxon>
        <taxon>Gnathifera</taxon>
        <taxon>Rotifera</taxon>
        <taxon>Eurotatoria</taxon>
        <taxon>Monogononta</taxon>
        <taxon>Pseudotrocha</taxon>
        <taxon>Ploima</taxon>
        <taxon>Brachionidae</taxon>
        <taxon>Brachionus</taxon>
    </lineage>
</organism>
<sequence>MTDYKKTFQALCEKKWPGIVKVCNVLNFLDILHSCVIGSFVEFAFPKFIMTSNGVLELVDDFLASTLGYDKTVVFSFGSIWIPRKVGSCLADLSEKTVILISSFNDLFVDHIHKSSANIPHHLVLKIIFSNQTLY</sequence>
<name>A0A3M7QQI9_BRAPC</name>
<reference evidence="1 2" key="1">
    <citation type="journal article" date="2018" name="Sci. Rep.">
        <title>Genomic signatures of local adaptation to the degree of environmental predictability in rotifers.</title>
        <authorList>
            <person name="Franch-Gras L."/>
            <person name="Hahn C."/>
            <person name="Garcia-Roger E.M."/>
            <person name="Carmona M.J."/>
            <person name="Serra M."/>
            <person name="Gomez A."/>
        </authorList>
    </citation>
    <scope>NUCLEOTIDE SEQUENCE [LARGE SCALE GENOMIC DNA]</scope>
    <source>
        <strain evidence="1">HYR1</strain>
    </source>
</reference>
<dbReference type="EMBL" id="REGN01005371">
    <property type="protein sequence ID" value="RNA13602.1"/>
    <property type="molecule type" value="Genomic_DNA"/>
</dbReference>
<evidence type="ECO:0000313" key="1">
    <source>
        <dbReference type="EMBL" id="RNA13602.1"/>
    </source>
</evidence>
<keyword evidence="2" id="KW-1185">Reference proteome</keyword>
<accession>A0A3M7QQI9</accession>
<dbReference type="AlphaFoldDB" id="A0A3M7QQI9"/>
<gene>
    <name evidence="1" type="ORF">BpHYR1_032182</name>
</gene>
<protein>
    <submittedName>
        <fullName evidence="1">Uncharacterized protein</fullName>
    </submittedName>
</protein>
<evidence type="ECO:0000313" key="2">
    <source>
        <dbReference type="Proteomes" id="UP000276133"/>
    </source>
</evidence>
<dbReference type="Proteomes" id="UP000276133">
    <property type="component" value="Unassembled WGS sequence"/>
</dbReference>